<sequence>MAEFEKKTSRGLLLMRRMSHLISLKERMLLFRKFVTADKANIESTATLITVARNRLVEDGYRQLSLLSTRALKSTIRVKFVNQQGLDEAGIDQDGVFKEFLELTIKQVFDPALNLFHVQLKGAGGMISHGTNLVGAVVTATWACRNAYLNASRRIKIFASL</sequence>
<evidence type="ECO:0000313" key="7">
    <source>
        <dbReference type="EMBL" id="KIH49592.1"/>
    </source>
</evidence>
<proteinExistence type="predicted"/>
<dbReference type="GO" id="GO:0006511">
    <property type="term" value="P:ubiquitin-dependent protein catabolic process"/>
    <property type="evidence" value="ECO:0007669"/>
    <property type="project" value="TreeGrafter"/>
</dbReference>
<organism evidence="7 8">
    <name type="scientific">Ancylostoma duodenale</name>
    <dbReference type="NCBI Taxonomy" id="51022"/>
    <lineage>
        <taxon>Eukaryota</taxon>
        <taxon>Metazoa</taxon>
        <taxon>Ecdysozoa</taxon>
        <taxon>Nematoda</taxon>
        <taxon>Chromadorea</taxon>
        <taxon>Rhabditida</taxon>
        <taxon>Rhabditina</taxon>
        <taxon>Rhabditomorpha</taxon>
        <taxon>Strongyloidea</taxon>
        <taxon>Ancylostomatidae</taxon>
        <taxon>Ancylostomatinae</taxon>
        <taxon>Ancylostoma</taxon>
    </lineage>
</organism>
<name>A0A0C2CIH3_9BILA</name>
<dbReference type="PANTHER" id="PTHR45700">
    <property type="entry name" value="UBIQUITIN-PROTEIN LIGASE E3C"/>
    <property type="match status" value="1"/>
</dbReference>
<dbReference type="InterPro" id="IPR000569">
    <property type="entry name" value="HECT_dom"/>
</dbReference>
<keyword evidence="8" id="KW-1185">Reference proteome</keyword>
<feature type="domain" description="HECT" evidence="6">
    <location>
        <begin position="68"/>
        <end position="116"/>
    </location>
</feature>
<evidence type="ECO:0000256" key="5">
    <source>
        <dbReference type="PROSITE-ProRule" id="PRU00104"/>
    </source>
</evidence>
<dbReference type="OrthoDB" id="8068875at2759"/>
<accession>A0A0C2CIH3</accession>
<dbReference type="Gene3D" id="3.90.1750.10">
    <property type="entry name" value="Hect, E3 ligase catalytic domains"/>
    <property type="match status" value="1"/>
</dbReference>
<dbReference type="AlphaFoldDB" id="A0A0C2CIH3"/>
<dbReference type="EC" id="2.3.2.26" evidence="2"/>
<dbReference type="SUPFAM" id="SSF56204">
    <property type="entry name" value="Hect, E3 ligase catalytic domain"/>
    <property type="match status" value="1"/>
</dbReference>
<keyword evidence="4 5" id="KW-0833">Ubl conjugation pathway</keyword>
<reference evidence="7 8" key="1">
    <citation type="submission" date="2013-12" db="EMBL/GenBank/DDBJ databases">
        <title>Draft genome of the parsitic nematode Ancylostoma duodenale.</title>
        <authorList>
            <person name="Mitreva M."/>
        </authorList>
    </citation>
    <scope>NUCLEOTIDE SEQUENCE [LARGE SCALE GENOMIC DNA]</scope>
    <source>
        <strain evidence="7 8">Zhejiang</strain>
    </source>
</reference>
<comment type="catalytic activity">
    <reaction evidence="1">
        <text>S-ubiquitinyl-[E2 ubiquitin-conjugating enzyme]-L-cysteine + [acceptor protein]-L-lysine = [E2 ubiquitin-conjugating enzyme]-L-cysteine + N(6)-ubiquitinyl-[acceptor protein]-L-lysine.</text>
        <dbReference type="EC" id="2.3.2.26"/>
    </reaction>
</comment>
<evidence type="ECO:0000256" key="3">
    <source>
        <dbReference type="ARBA" id="ARBA00022679"/>
    </source>
</evidence>
<evidence type="ECO:0000256" key="4">
    <source>
        <dbReference type="ARBA" id="ARBA00022786"/>
    </source>
</evidence>
<evidence type="ECO:0000313" key="8">
    <source>
        <dbReference type="Proteomes" id="UP000054047"/>
    </source>
</evidence>
<gene>
    <name evidence="7" type="ORF">ANCDUO_20332</name>
</gene>
<keyword evidence="3" id="KW-0808">Transferase</keyword>
<dbReference type="InterPro" id="IPR035983">
    <property type="entry name" value="Hect_E3_ubiquitin_ligase"/>
</dbReference>
<evidence type="ECO:0000256" key="2">
    <source>
        <dbReference type="ARBA" id="ARBA00012485"/>
    </source>
</evidence>
<dbReference type="GO" id="GO:0061630">
    <property type="term" value="F:ubiquitin protein ligase activity"/>
    <property type="evidence" value="ECO:0007669"/>
    <property type="project" value="UniProtKB-EC"/>
</dbReference>
<dbReference type="Proteomes" id="UP000054047">
    <property type="component" value="Unassembled WGS sequence"/>
</dbReference>
<comment type="caution">
    <text evidence="5">Lacks conserved residue(s) required for the propagation of feature annotation.</text>
</comment>
<dbReference type="PANTHER" id="PTHR45700:SF3">
    <property type="entry name" value="UBIQUITIN-PROTEIN LIGASE E3B"/>
    <property type="match status" value="1"/>
</dbReference>
<dbReference type="EMBL" id="KN752740">
    <property type="protein sequence ID" value="KIH49592.1"/>
    <property type="molecule type" value="Genomic_DNA"/>
</dbReference>
<dbReference type="InterPro" id="IPR044611">
    <property type="entry name" value="E3A/B/C-like"/>
</dbReference>
<evidence type="ECO:0000256" key="1">
    <source>
        <dbReference type="ARBA" id="ARBA00000885"/>
    </source>
</evidence>
<dbReference type="GO" id="GO:0000209">
    <property type="term" value="P:protein polyubiquitination"/>
    <property type="evidence" value="ECO:0007669"/>
    <property type="project" value="InterPro"/>
</dbReference>
<evidence type="ECO:0000259" key="6">
    <source>
        <dbReference type="PROSITE" id="PS50237"/>
    </source>
</evidence>
<dbReference type="PROSITE" id="PS50237">
    <property type="entry name" value="HECT"/>
    <property type="match status" value="1"/>
</dbReference>
<protein>
    <recommendedName>
        <fullName evidence="2">HECT-type E3 ubiquitin transferase</fullName>
        <ecNumber evidence="2">2.3.2.26</ecNumber>
    </recommendedName>
</protein>